<feature type="transmembrane region" description="Helical" evidence="1">
    <location>
        <begin position="7"/>
        <end position="26"/>
    </location>
</feature>
<keyword evidence="3" id="KW-1185">Reference proteome</keyword>
<dbReference type="EMBL" id="ABCS01000083">
    <property type="protein sequence ID" value="EDM75690.1"/>
    <property type="molecule type" value="Genomic_DNA"/>
</dbReference>
<proteinExistence type="predicted"/>
<dbReference type="Proteomes" id="UP000005801">
    <property type="component" value="Unassembled WGS sequence"/>
</dbReference>
<evidence type="ECO:0000256" key="1">
    <source>
        <dbReference type="SAM" id="Phobius"/>
    </source>
</evidence>
<protein>
    <submittedName>
        <fullName evidence="2">Uncharacterized protein</fullName>
    </submittedName>
</protein>
<reference evidence="2 3" key="1">
    <citation type="submission" date="2007-06" db="EMBL/GenBank/DDBJ databases">
        <authorList>
            <person name="Shimkets L."/>
            <person name="Ferriera S."/>
            <person name="Johnson J."/>
            <person name="Kravitz S."/>
            <person name="Beeson K."/>
            <person name="Sutton G."/>
            <person name="Rogers Y.-H."/>
            <person name="Friedman R."/>
            <person name="Frazier M."/>
            <person name="Venter J.C."/>
        </authorList>
    </citation>
    <scope>NUCLEOTIDE SEQUENCE [LARGE SCALE GENOMIC DNA]</scope>
    <source>
        <strain evidence="2 3">SIR-1</strain>
    </source>
</reference>
<gene>
    <name evidence="2" type="ORF">PPSIR1_28726</name>
</gene>
<sequence length="101" mass="9962">MGMMIGGYTIFGVVYLFTAVGATISIDSGEPQVGRPLLIPVAGPFIAASRLSSATAGLGLAMAGVAQLAGLGLGIGGTVRLSKSRKAAQLSAAPGGLQLKF</sequence>
<name>A6GEI2_9BACT</name>
<feature type="transmembrane region" description="Helical" evidence="1">
    <location>
        <begin position="54"/>
        <end position="76"/>
    </location>
</feature>
<organism evidence="2 3">
    <name type="scientific">Plesiocystis pacifica SIR-1</name>
    <dbReference type="NCBI Taxonomy" id="391625"/>
    <lineage>
        <taxon>Bacteria</taxon>
        <taxon>Pseudomonadati</taxon>
        <taxon>Myxococcota</taxon>
        <taxon>Polyangia</taxon>
        <taxon>Nannocystales</taxon>
        <taxon>Nannocystaceae</taxon>
        <taxon>Plesiocystis</taxon>
    </lineage>
</organism>
<accession>A6GEI2</accession>
<dbReference type="AlphaFoldDB" id="A6GEI2"/>
<keyword evidence="1" id="KW-0472">Membrane</keyword>
<evidence type="ECO:0000313" key="2">
    <source>
        <dbReference type="EMBL" id="EDM75690.1"/>
    </source>
</evidence>
<evidence type="ECO:0000313" key="3">
    <source>
        <dbReference type="Proteomes" id="UP000005801"/>
    </source>
</evidence>
<keyword evidence="1" id="KW-1133">Transmembrane helix</keyword>
<comment type="caution">
    <text evidence="2">The sequence shown here is derived from an EMBL/GenBank/DDBJ whole genome shotgun (WGS) entry which is preliminary data.</text>
</comment>
<keyword evidence="1" id="KW-0812">Transmembrane</keyword>